<comment type="function">
    <text evidence="2">Functions as a ribosomal silencing factor. Interacts with ribosomal protein uL14 (rplN), blocking formation of intersubunit bridge B8. Prevents association of the 30S and 50S ribosomal subunits and the formation of functional ribosomes, thus repressing translation.</text>
</comment>
<dbReference type="KEGG" id="saci:Sinac_4949"/>
<dbReference type="SUPFAM" id="SSF81301">
    <property type="entry name" value="Nucleotidyltransferase"/>
    <property type="match status" value="1"/>
</dbReference>
<dbReference type="RefSeq" id="WP_015248213.1">
    <property type="nucleotide sequence ID" value="NC_019892.1"/>
</dbReference>
<proteinExistence type="inferred from homology"/>
<dbReference type="Proteomes" id="UP000010798">
    <property type="component" value="Chromosome"/>
</dbReference>
<dbReference type="InterPro" id="IPR004394">
    <property type="entry name" value="Iojap/RsfS/C7orf30"/>
</dbReference>
<dbReference type="GO" id="GO:0042256">
    <property type="term" value="P:cytosolic ribosome assembly"/>
    <property type="evidence" value="ECO:0007669"/>
    <property type="project" value="UniProtKB-UniRule"/>
</dbReference>
<dbReference type="AlphaFoldDB" id="L0DJT1"/>
<dbReference type="InterPro" id="IPR043519">
    <property type="entry name" value="NT_sf"/>
</dbReference>
<dbReference type="GO" id="GO:0005737">
    <property type="term" value="C:cytoplasm"/>
    <property type="evidence" value="ECO:0007669"/>
    <property type="project" value="UniProtKB-SubCell"/>
</dbReference>
<feature type="compositionally biased region" description="Acidic residues" evidence="3">
    <location>
        <begin position="194"/>
        <end position="205"/>
    </location>
</feature>
<name>L0DJT1_SINAD</name>
<feature type="compositionally biased region" description="Polar residues" evidence="3">
    <location>
        <begin position="7"/>
        <end position="17"/>
    </location>
</feature>
<evidence type="ECO:0000313" key="5">
    <source>
        <dbReference type="Proteomes" id="UP000010798"/>
    </source>
</evidence>
<comment type="subcellular location">
    <subcellularLocation>
        <location evidence="2">Cytoplasm</location>
    </subcellularLocation>
</comment>
<dbReference type="GO" id="GO:0043023">
    <property type="term" value="F:ribosomal large subunit binding"/>
    <property type="evidence" value="ECO:0007669"/>
    <property type="project" value="TreeGrafter"/>
</dbReference>
<organism evidence="4 5">
    <name type="scientific">Singulisphaera acidiphila (strain ATCC BAA-1392 / DSM 18658 / VKM B-2454 / MOB10)</name>
    <dbReference type="NCBI Taxonomy" id="886293"/>
    <lineage>
        <taxon>Bacteria</taxon>
        <taxon>Pseudomonadati</taxon>
        <taxon>Planctomycetota</taxon>
        <taxon>Planctomycetia</taxon>
        <taxon>Isosphaerales</taxon>
        <taxon>Isosphaeraceae</taxon>
        <taxon>Singulisphaera</taxon>
    </lineage>
</organism>
<feature type="compositionally biased region" description="Basic and acidic residues" evidence="3">
    <location>
        <begin position="22"/>
        <end position="34"/>
    </location>
</feature>
<sequence>MADINDTEVSPPTNEDQATPDPDLKPRRPDHEPQDDVPFNAAGRSQPDRMARALEHARICARIADDNRAKDIMVLDLRQATPLVDFFVIATASSRRQGNAIATEIDQEMKRLKDFKLGLEGSEEGRWVLIDYGDFVVHVFSGEARSYYALEDIWGDAPRLDWQDPDRVRPAPRTKGQPETVADSAPEAERELESDPETDQVEETL</sequence>
<dbReference type="GO" id="GO:0017148">
    <property type="term" value="P:negative regulation of translation"/>
    <property type="evidence" value="ECO:0007669"/>
    <property type="project" value="UniProtKB-UniRule"/>
</dbReference>
<keyword evidence="5" id="KW-1185">Reference proteome</keyword>
<comment type="similarity">
    <text evidence="1 2">Belongs to the Iojap/RsfS family.</text>
</comment>
<evidence type="ECO:0000313" key="4">
    <source>
        <dbReference type="EMBL" id="AGA29105.1"/>
    </source>
</evidence>
<gene>
    <name evidence="2" type="primary">rsfS</name>
    <name evidence="4" type="ordered locus">Sinac_4949</name>
</gene>
<reference evidence="4 5" key="1">
    <citation type="submission" date="2012-02" db="EMBL/GenBank/DDBJ databases">
        <title>Complete sequence of chromosome of Singulisphaera acidiphila DSM 18658.</title>
        <authorList>
            <consortium name="US DOE Joint Genome Institute (JGI-PGF)"/>
            <person name="Lucas S."/>
            <person name="Copeland A."/>
            <person name="Lapidus A."/>
            <person name="Glavina del Rio T."/>
            <person name="Dalin E."/>
            <person name="Tice H."/>
            <person name="Bruce D."/>
            <person name="Goodwin L."/>
            <person name="Pitluck S."/>
            <person name="Peters L."/>
            <person name="Ovchinnikova G."/>
            <person name="Chertkov O."/>
            <person name="Kyrpides N."/>
            <person name="Mavromatis K."/>
            <person name="Ivanova N."/>
            <person name="Brettin T."/>
            <person name="Detter J.C."/>
            <person name="Han C."/>
            <person name="Larimer F."/>
            <person name="Land M."/>
            <person name="Hauser L."/>
            <person name="Markowitz V."/>
            <person name="Cheng J.-F."/>
            <person name="Hugenholtz P."/>
            <person name="Woyke T."/>
            <person name="Wu D."/>
            <person name="Tindall B."/>
            <person name="Pomrenke H."/>
            <person name="Brambilla E."/>
            <person name="Klenk H.-P."/>
            <person name="Eisen J.A."/>
        </authorList>
    </citation>
    <scope>NUCLEOTIDE SEQUENCE [LARGE SCALE GENOMIC DNA]</scope>
    <source>
        <strain evidence="5">ATCC BAA-1392 / DSM 18658 / VKM B-2454 / MOB10</strain>
    </source>
</reference>
<evidence type="ECO:0000256" key="1">
    <source>
        <dbReference type="ARBA" id="ARBA00010574"/>
    </source>
</evidence>
<dbReference type="GO" id="GO:0090071">
    <property type="term" value="P:negative regulation of ribosome biogenesis"/>
    <property type="evidence" value="ECO:0007669"/>
    <property type="project" value="UniProtKB-UniRule"/>
</dbReference>
<accession>L0DJT1</accession>
<feature type="region of interest" description="Disordered" evidence="3">
    <location>
        <begin position="161"/>
        <end position="205"/>
    </location>
</feature>
<dbReference type="PANTHER" id="PTHR21043">
    <property type="entry name" value="IOJAP SUPERFAMILY ORTHOLOG"/>
    <property type="match status" value="1"/>
</dbReference>
<dbReference type="Pfam" id="PF02410">
    <property type="entry name" value="RsfS"/>
    <property type="match status" value="1"/>
</dbReference>
<keyword evidence="2" id="KW-0810">Translation regulation</keyword>
<dbReference type="PANTHER" id="PTHR21043:SF0">
    <property type="entry name" value="MITOCHONDRIAL ASSEMBLY OF RIBOSOMAL LARGE SUBUNIT PROTEIN 1"/>
    <property type="match status" value="1"/>
</dbReference>
<dbReference type="EMBL" id="CP003364">
    <property type="protein sequence ID" value="AGA29105.1"/>
    <property type="molecule type" value="Genomic_DNA"/>
</dbReference>
<dbReference type="HAMAP" id="MF_01477">
    <property type="entry name" value="Iojap_RsfS"/>
    <property type="match status" value="1"/>
</dbReference>
<dbReference type="HOGENOM" id="CLU_1336779_0_0_0"/>
<comment type="subunit">
    <text evidence="2">Interacts with ribosomal protein uL14 (rplN).</text>
</comment>
<keyword evidence="2" id="KW-0963">Cytoplasm</keyword>
<dbReference type="OrthoDB" id="9793681at2"/>
<feature type="region of interest" description="Disordered" evidence="3">
    <location>
        <begin position="1"/>
        <end position="50"/>
    </location>
</feature>
<evidence type="ECO:0000256" key="3">
    <source>
        <dbReference type="SAM" id="MobiDB-lite"/>
    </source>
</evidence>
<keyword evidence="2" id="KW-0678">Repressor</keyword>
<dbReference type="STRING" id="886293.Sinac_4949"/>
<evidence type="ECO:0000256" key="2">
    <source>
        <dbReference type="HAMAP-Rule" id="MF_01477"/>
    </source>
</evidence>
<protein>
    <recommendedName>
        <fullName evidence="2">Ribosomal silencing factor RsfS</fullName>
    </recommendedName>
</protein>
<dbReference type="NCBIfam" id="TIGR00090">
    <property type="entry name" value="rsfS_iojap_ybeB"/>
    <property type="match status" value="1"/>
</dbReference>
<dbReference type="Gene3D" id="3.30.460.10">
    <property type="entry name" value="Beta Polymerase, domain 2"/>
    <property type="match status" value="1"/>
</dbReference>
<dbReference type="eggNOG" id="COG0799">
    <property type="taxonomic scope" value="Bacteria"/>
</dbReference>